<sequence length="395" mass="42522">MALMQLDDPTRRTPPDGFALWALGFRPFYLLAALFAALAIPLWVMVFSGAIALPMQAVWWHAHEMLYGFVSAVIVGFLFTAGRNWTGRPTPAGAALAFLALVWLAGRLAMAFGAGVWGAIIDLAFLPMAASAIARVLWLSKSRKQYFVVAILALLTLCNAAFHLGRLGILSLDPLAALHAALAVIIMLETVIAGRVVPSFTSAAIRGVAQWQRGWLNIAAIVATAIALFGWALLPDARWAPVLSLLAALLQFVRLAGWNPLATRRVPMLWILHASYLWIPIGLTLLAAAEWGWLPRSAGIHALTIGATAGLILGMMTRTALGHTGRAPMASRIETTAFALIQLAATVRVFTIVFIPAAVTAGIHVAATAWTVAFALYLWRYTPFLMRARMDGLSG</sequence>
<dbReference type="STRING" id="580332.Slit_0307"/>
<reference evidence="2 3" key="1">
    <citation type="submission" date="2010-03" db="EMBL/GenBank/DDBJ databases">
        <title>Complete sequence of Sideroxydans lithotrophicus ES-1.</title>
        <authorList>
            <consortium name="US DOE Joint Genome Institute"/>
            <person name="Lucas S."/>
            <person name="Copeland A."/>
            <person name="Lapidus A."/>
            <person name="Cheng J.-F."/>
            <person name="Bruce D."/>
            <person name="Goodwin L."/>
            <person name="Pitluck S."/>
            <person name="Munk A.C."/>
            <person name="Detter J.C."/>
            <person name="Han C."/>
            <person name="Tapia R."/>
            <person name="Larimer F."/>
            <person name="Land M."/>
            <person name="Hauser L."/>
            <person name="Kyrpides N."/>
            <person name="Ivanova N."/>
            <person name="Emerson D."/>
            <person name="Woyke T."/>
        </authorList>
    </citation>
    <scope>NUCLEOTIDE SEQUENCE [LARGE SCALE GENOMIC DNA]</scope>
    <source>
        <strain evidence="2 3">ES-1</strain>
    </source>
</reference>
<dbReference type="Pfam" id="PF05940">
    <property type="entry name" value="NnrS"/>
    <property type="match status" value="1"/>
</dbReference>
<dbReference type="InterPro" id="IPR010266">
    <property type="entry name" value="NnrS"/>
</dbReference>
<feature type="transmembrane region" description="Helical" evidence="1">
    <location>
        <begin position="361"/>
        <end position="379"/>
    </location>
</feature>
<feature type="transmembrane region" description="Helical" evidence="1">
    <location>
        <begin position="176"/>
        <end position="194"/>
    </location>
</feature>
<dbReference type="HOGENOM" id="CLU_041785_2_0_4"/>
<dbReference type="eggNOG" id="COG3213">
    <property type="taxonomic scope" value="Bacteria"/>
</dbReference>
<feature type="transmembrane region" description="Helical" evidence="1">
    <location>
        <begin position="298"/>
        <end position="316"/>
    </location>
</feature>
<protein>
    <submittedName>
        <fullName evidence="2">NnrS family protein</fullName>
    </submittedName>
</protein>
<dbReference type="AlphaFoldDB" id="D5CLG1"/>
<evidence type="ECO:0000256" key="1">
    <source>
        <dbReference type="SAM" id="Phobius"/>
    </source>
</evidence>
<dbReference type="EMBL" id="CP001965">
    <property type="protein sequence ID" value="ADE10549.1"/>
    <property type="molecule type" value="Genomic_DNA"/>
</dbReference>
<evidence type="ECO:0000313" key="3">
    <source>
        <dbReference type="Proteomes" id="UP000001625"/>
    </source>
</evidence>
<feature type="transmembrane region" description="Helical" evidence="1">
    <location>
        <begin position="94"/>
        <end position="113"/>
    </location>
</feature>
<dbReference type="KEGG" id="slt:Slit_0307"/>
<dbReference type="OrthoDB" id="9770040at2"/>
<keyword evidence="1" id="KW-1133">Transmembrane helix</keyword>
<gene>
    <name evidence="2" type="ordered locus">Slit_0307</name>
</gene>
<feature type="transmembrane region" description="Helical" evidence="1">
    <location>
        <begin position="239"/>
        <end position="257"/>
    </location>
</feature>
<feature type="transmembrane region" description="Helical" evidence="1">
    <location>
        <begin position="269"/>
        <end position="292"/>
    </location>
</feature>
<feature type="transmembrane region" description="Helical" evidence="1">
    <location>
        <begin position="28"/>
        <end position="53"/>
    </location>
</feature>
<accession>D5CLG1</accession>
<keyword evidence="1" id="KW-0472">Membrane</keyword>
<name>D5CLG1_SIDLE</name>
<organism evidence="2 3">
    <name type="scientific">Sideroxydans lithotrophicus (strain ES-1)</name>
    <dbReference type="NCBI Taxonomy" id="580332"/>
    <lineage>
        <taxon>Bacteria</taxon>
        <taxon>Pseudomonadati</taxon>
        <taxon>Pseudomonadota</taxon>
        <taxon>Betaproteobacteria</taxon>
        <taxon>Nitrosomonadales</taxon>
        <taxon>Gallionellaceae</taxon>
        <taxon>Sideroxydans</taxon>
    </lineage>
</organism>
<feature type="transmembrane region" description="Helical" evidence="1">
    <location>
        <begin position="65"/>
        <end position="82"/>
    </location>
</feature>
<proteinExistence type="predicted"/>
<dbReference type="Proteomes" id="UP000001625">
    <property type="component" value="Chromosome"/>
</dbReference>
<evidence type="ECO:0000313" key="2">
    <source>
        <dbReference type="EMBL" id="ADE10549.1"/>
    </source>
</evidence>
<dbReference type="RefSeq" id="WP_013028448.1">
    <property type="nucleotide sequence ID" value="NC_013959.1"/>
</dbReference>
<keyword evidence="1" id="KW-0812">Transmembrane</keyword>
<feature type="transmembrane region" description="Helical" evidence="1">
    <location>
        <begin position="215"/>
        <end position="233"/>
    </location>
</feature>
<keyword evidence="3" id="KW-1185">Reference proteome</keyword>
<feature type="transmembrane region" description="Helical" evidence="1">
    <location>
        <begin position="337"/>
        <end position="355"/>
    </location>
</feature>
<feature type="transmembrane region" description="Helical" evidence="1">
    <location>
        <begin position="146"/>
        <end position="164"/>
    </location>
</feature>
<feature type="transmembrane region" description="Helical" evidence="1">
    <location>
        <begin position="119"/>
        <end position="139"/>
    </location>
</feature>